<accession>A0A934I759</accession>
<sequence length="362" mass="38313">MQHRTQQNRTTGARRRPAVALVALGTTLALAGCATASDDSTDGAGGEGTVDVVVHDSFVISDEAKAAFEEETGLTMNVITTGDGGALANKLVLTKDSPLGDVAFGIDSSFASRAVDEGVFEPYTSPVQPALSEELAADDSGALTAIDYGDVCLNIDDSWFESNGVLEPVSLEDLTKPEYADLTVVTNPATSSPGLAFLFATVGEFGEDGYLDYWQSLSDNGLKVVEGWEDAYYVDFTTSGGDRPIVLSYASSPAFTVSEDGSSTTTSALLDTCFRQVEYAGVLSGADNPEGGQQVIDFLLGEQFQSEIPTGMYVYPVNEDAEIPGEWTDFAPVPDAPVELDPAEISENREAWIKDWTASVIG</sequence>
<dbReference type="RefSeq" id="WP_198732027.1">
    <property type="nucleotide sequence ID" value="NZ_JAEINH010000001.1"/>
</dbReference>
<protein>
    <submittedName>
        <fullName evidence="3">Thiamine ABC transporter substrate-binding protein</fullName>
    </submittedName>
</protein>
<proteinExistence type="predicted"/>
<dbReference type="Gene3D" id="3.40.190.10">
    <property type="entry name" value="Periplasmic binding protein-like II"/>
    <property type="match status" value="2"/>
</dbReference>
<dbReference type="AlphaFoldDB" id="A0A934I759"/>
<dbReference type="GO" id="GO:0030288">
    <property type="term" value="C:outer membrane-bounded periplasmic space"/>
    <property type="evidence" value="ECO:0007669"/>
    <property type="project" value="TreeGrafter"/>
</dbReference>
<keyword evidence="4" id="KW-1185">Reference proteome</keyword>
<evidence type="ECO:0000256" key="1">
    <source>
        <dbReference type="ARBA" id="ARBA00022729"/>
    </source>
</evidence>
<dbReference type="NCBIfam" id="TIGR01254">
    <property type="entry name" value="sfuA"/>
    <property type="match status" value="1"/>
</dbReference>
<dbReference type="Pfam" id="PF13343">
    <property type="entry name" value="SBP_bac_6"/>
    <property type="match status" value="1"/>
</dbReference>
<dbReference type="GO" id="GO:0030976">
    <property type="term" value="F:thiamine pyrophosphate binding"/>
    <property type="evidence" value="ECO:0007669"/>
    <property type="project" value="TreeGrafter"/>
</dbReference>
<dbReference type="CDD" id="cd13545">
    <property type="entry name" value="PBP2_TbpA"/>
    <property type="match status" value="1"/>
</dbReference>
<dbReference type="PANTHER" id="PTHR30006:SF2">
    <property type="entry name" value="ABC TRANSPORTER SUBSTRATE-BINDING PROTEIN"/>
    <property type="match status" value="1"/>
</dbReference>
<evidence type="ECO:0000313" key="3">
    <source>
        <dbReference type="EMBL" id="MBI9113450.1"/>
    </source>
</evidence>
<dbReference type="SUPFAM" id="SSF53850">
    <property type="entry name" value="Periplasmic binding protein-like II"/>
    <property type="match status" value="1"/>
</dbReference>
<feature type="signal peptide" evidence="2">
    <location>
        <begin position="1"/>
        <end position="31"/>
    </location>
</feature>
<dbReference type="PROSITE" id="PS51257">
    <property type="entry name" value="PROKAR_LIPOPROTEIN"/>
    <property type="match status" value="1"/>
</dbReference>
<evidence type="ECO:0000313" key="4">
    <source>
        <dbReference type="Proteomes" id="UP000602087"/>
    </source>
</evidence>
<dbReference type="GO" id="GO:0030975">
    <property type="term" value="F:thiamine binding"/>
    <property type="evidence" value="ECO:0007669"/>
    <property type="project" value="InterPro"/>
</dbReference>
<reference evidence="3" key="1">
    <citation type="submission" date="2020-12" db="EMBL/GenBank/DDBJ databases">
        <title>Sanguibacter suaedae sp. nov., isolated from Suaeda aralocaspica.</title>
        <authorList>
            <person name="Ma Q."/>
        </authorList>
    </citation>
    <scope>NUCLEOTIDE SEQUENCE</scope>
    <source>
        <strain evidence="3">YZGR15</strain>
    </source>
</reference>
<name>A0A934I759_9MICO</name>
<dbReference type="Proteomes" id="UP000602087">
    <property type="component" value="Unassembled WGS sequence"/>
</dbReference>
<comment type="caution">
    <text evidence="3">The sequence shown here is derived from an EMBL/GenBank/DDBJ whole genome shotgun (WGS) entry which is preliminary data.</text>
</comment>
<feature type="chain" id="PRO_5039569464" evidence="2">
    <location>
        <begin position="32"/>
        <end position="362"/>
    </location>
</feature>
<dbReference type="GO" id="GO:0015888">
    <property type="term" value="P:thiamine transport"/>
    <property type="evidence" value="ECO:0007669"/>
    <property type="project" value="InterPro"/>
</dbReference>
<organism evidence="3 4">
    <name type="scientific">Sanguibacter suaedae</name>
    <dbReference type="NCBI Taxonomy" id="2795737"/>
    <lineage>
        <taxon>Bacteria</taxon>
        <taxon>Bacillati</taxon>
        <taxon>Actinomycetota</taxon>
        <taxon>Actinomycetes</taxon>
        <taxon>Micrococcales</taxon>
        <taxon>Sanguibacteraceae</taxon>
        <taxon>Sanguibacter</taxon>
    </lineage>
</organism>
<dbReference type="InterPro" id="IPR005948">
    <property type="entry name" value="ThiB-like"/>
</dbReference>
<dbReference type="EMBL" id="JAEINH010000001">
    <property type="protein sequence ID" value="MBI9113450.1"/>
    <property type="molecule type" value="Genomic_DNA"/>
</dbReference>
<evidence type="ECO:0000256" key="2">
    <source>
        <dbReference type="SAM" id="SignalP"/>
    </source>
</evidence>
<gene>
    <name evidence="3" type="ORF">JAV76_00300</name>
</gene>
<dbReference type="PANTHER" id="PTHR30006">
    <property type="entry name" value="THIAMINE-BINDING PERIPLASMIC PROTEIN-RELATED"/>
    <property type="match status" value="1"/>
</dbReference>
<keyword evidence="1 2" id="KW-0732">Signal</keyword>